<dbReference type="InterPro" id="IPR014229">
    <property type="entry name" value="Spore_YtfJ"/>
</dbReference>
<accession>E4L984</accession>
<proteinExistence type="predicted"/>
<dbReference type="PANTHER" id="PTHR39162:SF1">
    <property type="entry name" value="SPORULATION PROTEIN YTFJ"/>
    <property type="match status" value="1"/>
</dbReference>
<dbReference type="RefSeq" id="WP_007554766.1">
    <property type="nucleotide sequence ID" value="NZ_AENT01000024.1"/>
</dbReference>
<evidence type="ECO:0000313" key="2">
    <source>
        <dbReference type="Proteomes" id="UP000004594"/>
    </source>
</evidence>
<dbReference type="eggNOG" id="COG3874">
    <property type="taxonomic scope" value="Bacteria"/>
</dbReference>
<dbReference type="PIRSF" id="PIRSF021377">
    <property type="entry name" value="YtfJ"/>
    <property type="match status" value="1"/>
</dbReference>
<dbReference type="OrthoDB" id="1711150at2"/>
<dbReference type="Pfam" id="PF09579">
    <property type="entry name" value="Spore_YtfJ"/>
    <property type="match status" value="1"/>
</dbReference>
<evidence type="ECO:0000313" key="1">
    <source>
        <dbReference type="EMBL" id="EFR42496.1"/>
    </source>
</evidence>
<organism evidence="1 2">
    <name type="scientific">Dialister micraerophilus UPII 345-E</name>
    <dbReference type="NCBI Taxonomy" id="910314"/>
    <lineage>
        <taxon>Bacteria</taxon>
        <taxon>Bacillati</taxon>
        <taxon>Bacillota</taxon>
        <taxon>Negativicutes</taxon>
        <taxon>Veillonellales</taxon>
        <taxon>Veillonellaceae</taxon>
        <taxon>Dialister</taxon>
    </lineage>
</organism>
<dbReference type="Proteomes" id="UP000004594">
    <property type="component" value="Unassembled WGS sequence"/>
</dbReference>
<dbReference type="AlphaFoldDB" id="E4L984"/>
<protein>
    <submittedName>
        <fullName evidence="1">Sporulation protein YtfJ</fullName>
    </submittedName>
</protein>
<dbReference type="EMBL" id="AENT01000024">
    <property type="protein sequence ID" value="EFR42496.1"/>
    <property type="molecule type" value="Genomic_DNA"/>
</dbReference>
<reference evidence="1 2" key="1">
    <citation type="submission" date="2010-11" db="EMBL/GenBank/DDBJ databases">
        <authorList>
            <person name="Durkin A.S."/>
            <person name="Madupu R."/>
            <person name="Torralba M."/>
            <person name="Gillis M."/>
            <person name="Methe B."/>
            <person name="Sutton G."/>
            <person name="Nelson K.E."/>
        </authorList>
    </citation>
    <scope>NUCLEOTIDE SEQUENCE [LARGE SCALE GENOMIC DNA]</scope>
    <source>
        <strain evidence="1 2">UPII 345-E</strain>
    </source>
</reference>
<dbReference type="PANTHER" id="PTHR39162">
    <property type="entry name" value="GLL3345 PROTEIN"/>
    <property type="match status" value="1"/>
</dbReference>
<gene>
    <name evidence="1" type="ORF">HMPREF9220_0307</name>
</gene>
<sequence>MNDELKKELFKEFKDLITTETVVGEPVYLGDTVIVPFVEIYFGFGSGTSKSSNGSQGFGGGGKVVPTAVLIIHGERVEIFSVKNASPGNTVDRIINLVPDLISKFKKRKDKKDKVREAALEEAQKAMREEAETAALEAKTNIKE</sequence>
<comment type="caution">
    <text evidence="1">The sequence shown here is derived from an EMBL/GenBank/DDBJ whole genome shotgun (WGS) entry which is preliminary data.</text>
</comment>
<name>E4L984_9FIRM</name>